<name>A0AAE8N874_9PEZI</name>
<dbReference type="InterPro" id="IPR029058">
    <property type="entry name" value="AB_hydrolase_fold"/>
</dbReference>
<keyword evidence="4" id="KW-1185">Reference proteome</keyword>
<evidence type="ECO:0000313" key="3">
    <source>
        <dbReference type="EMBL" id="SPO07173.1"/>
    </source>
</evidence>
<gene>
    <name evidence="3" type="ORF">DNG_09867</name>
</gene>
<dbReference type="AlphaFoldDB" id="A0AAE8N874"/>
<comment type="caution">
    <text evidence="3">The sequence shown here is derived from an EMBL/GenBank/DDBJ whole genome shotgun (WGS) entry which is preliminary data.</text>
</comment>
<evidence type="ECO:0000256" key="1">
    <source>
        <dbReference type="SAM" id="SignalP"/>
    </source>
</evidence>
<dbReference type="EMBL" id="ONZQ02000019">
    <property type="protein sequence ID" value="SPO07173.1"/>
    <property type="molecule type" value="Genomic_DNA"/>
</dbReference>
<dbReference type="SUPFAM" id="SSF53474">
    <property type="entry name" value="alpha/beta-Hydrolases"/>
    <property type="match status" value="1"/>
</dbReference>
<dbReference type="InterPro" id="IPR000073">
    <property type="entry name" value="AB_hydrolase_1"/>
</dbReference>
<feature type="chain" id="PRO_5041980650" description="AB hydrolase-1 domain-containing protein" evidence="1">
    <location>
        <begin position="20"/>
        <end position="132"/>
    </location>
</feature>
<proteinExistence type="predicted"/>
<dbReference type="Pfam" id="PF00561">
    <property type="entry name" value="Abhydrolase_1"/>
    <property type="match status" value="1"/>
</dbReference>
<feature type="domain" description="AB hydrolase-1" evidence="2">
    <location>
        <begin position="7"/>
        <end position="41"/>
    </location>
</feature>
<organism evidence="3 4">
    <name type="scientific">Cephalotrichum gorgonifer</name>
    <dbReference type="NCBI Taxonomy" id="2041049"/>
    <lineage>
        <taxon>Eukaryota</taxon>
        <taxon>Fungi</taxon>
        <taxon>Dikarya</taxon>
        <taxon>Ascomycota</taxon>
        <taxon>Pezizomycotina</taxon>
        <taxon>Sordariomycetes</taxon>
        <taxon>Hypocreomycetidae</taxon>
        <taxon>Microascales</taxon>
        <taxon>Microascaceae</taxon>
        <taxon>Cephalotrichum</taxon>
    </lineage>
</organism>
<sequence length="132" mass="13885">MGSQGLLLLIGHSLGTAVAMHYAAQHPTKLAGLVLLGAARSAAHIPAIKARMLEMAANTRSNGIAWAADLACKSNFPSDVKRPVEAEARKDVFDAVSGSDVEGYARTCEMMVDESHKDPACAGSRPLRADIN</sequence>
<keyword evidence="1" id="KW-0732">Signal</keyword>
<evidence type="ECO:0000313" key="4">
    <source>
        <dbReference type="Proteomes" id="UP001187682"/>
    </source>
</evidence>
<dbReference type="Gene3D" id="3.40.50.1820">
    <property type="entry name" value="alpha/beta hydrolase"/>
    <property type="match status" value="1"/>
</dbReference>
<dbReference type="Proteomes" id="UP001187682">
    <property type="component" value="Unassembled WGS sequence"/>
</dbReference>
<feature type="signal peptide" evidence="1">
    <location>
        <begin position="1"/>
        <end position="19"/>
    </location>
</feature>
<reference evidence="3" key="1">
    <citation type="submission" date="2018-03" db="EMBL/GenBank/DDBJ databases">
        <authorList>
            <person name="Guldener U."/>
        </authorList>
    </citation>
    <scope>NUCLEOTIDE SEQUENCE</scope>
</reference>
<evidence type="ECO:0000259" key="2">
    <source>
        <dbReference type="Pfam" id="PF00561"/>
    </source>
</evidence>
<protein>
    <recommendedName>
        <fullName evidence="2">AB hydrolase-1 domain-containing protein</fullName>
    </recommendedName>
</protein>
<accession>A0AAE8N874</accession>